<evidence type="ECO:0000256" key="2">
    <source>
        <dbReference type="SAM" id="MobiDB-lite"/>
    </source>
</evidence>
<dbReference type="SUPFAM" id="SSF52172">
    <property type="entry name" value="CheY-like"/>
    <property type="match status" value="1"/>
</dbReference>
<dbReference type="SMART" id="SM00448">
    <property type="entry name" value="REC"/>
    <property type="match status" value="1"/>
</dbReference>
<feature type="region of interest" description="Disordered" evidence="2">
    <location>
        <begin position="152"/>
        <end position="179"/>
    </location>
</feature>
<dbReference type="Gene3D" id="3.40.50.2300">
    <property type="match status" value="1"/>
</dbReference>
<dbReference type="Pfam" id="PF00072">
    <property type="entry name" value="Response_reg"/>
    <property type="match status" value="1"/>
</dbReference>
<dbReference type="PROSITE" id="PS50110">
    <property type="entry name" value="RESPONSE_REGULATORY"/>
    <property type="match status" value="1"/>
</dbReference>
<reference evidence="4" key="2">
    <citation type="submission" date="2020-09" db="EMBL/GenBank/DDBJ databases">
        <authorList>
            <person name="Sun Q."/>
            <person name="Kim S."/>
        </authorList>
    </citation>
    <scope>NUCLEOTIDE SEQUENCE</scope>
    <source>
        <strain evidence="4">KCTC 42651</strain>
    </source>
</reference>
<sequence>MKAYSLDNVSALVVDDNRFMRTIIVNVLRGLSIHHVAEARDGYEALEELRATPIDLIVMDWEMEGMNGMQLLQTVRSGKRGVNPLIPVIVVSANTIARNVIQARDAGMTEFLAKPVSAASLYARIVSIIESPRRFVRTGSYFGPDRRRRFEADYVGPRRRTEDQQRTGSLDDLDAVKRA</sequence>
<dbReference type="EMBL" id="BMZS01000002">
    <property type="protein sequence ID" value="GHD42932.1"/>
    <property type="molecule type" value="Genomic_DNA"/>
</dbReference>
<feature type="domain" description="Response regulatory" evidence="3">
    <location>
        <begin position="10"/>
        <end position="129"/>
    </location>
</feature>
<dbReference type="PANTHER" id="PTHR43228">
    <property type="entry name" value="TWO-COMPONENT RESPONSE REGULATOR"/>
    <property type="match status" value="1"/>
</dbReference>
<keyword evidence="1" id="KW-0597">Phosphoprotein</keyword>
<gene>
    <name evidence="4" type="ORF">GCM10017083_08470</name>
</gene>
<dbReference type="AlphaFoldDB" id="A0A918XNT2"/>
<feature type="modified residue" description="4-aspartylphosphate" evidence="1">
    <location>
        <position position="60"/>
    </location>
</feature>
<proteinExistence type="predicted"/>
<evidence type="ECO:0000256" key="1">
    <source>
        <dbReference type="PROSITE-ProRule" id="PRU00169"/>
    </source>
</evidence>
<dbReference type="InterPro" id="IPR052048">
    <property type="entry name" value="ST_Response_Regulator"/>
</dbReference>
<dbReference type="PANTHER" id="PTHR43228:SF1">
    <property type="entry name" value="TWO-COMPONENT RESPONSE REGULATOR ARR22"/>
    <property type="match status" value="1"/>
</dbReference>
<name>A0A918XNT2_9PROT</name>
<reference evidence="4" key="1">
    <citation type="journal article" date="2014" name="Int. J. Syst. Evol. Microbiol.">
        <title>Complete genome sequence of Corynebacterium casei LMG S-19264T (=DSM 44701T), isolated from a smear-ripened cheese.</title>
        <authorList>
            <consortium name="US DOE Joint Genome Institute (JGI-PGF)"/>
            <person name="Walter F."/>
            <person name="Albersmeier A."/>
            <person name="Kalinowski J."/>
            <person name="Ruckert C."/>
        </authorList>
    </citation>
    <scope>NUCLEOTIDE SEQUENCE</scope>
    <source>
        <strain evidence="4">KCTC 42651</strain>
    </source>
</reference>
<dbReference type="Proteomes" id="UP000630353">
    <property type="component" value="Unassembled WGS sequence"/>
</dbReference>
<accession>A0A918XNT2</accession>
<comment type="caution">
    <text evidence="4">The sequence shown here is derived from an EMBL/GenBank/DDBJ whole genome shotgun (WGS) entry which is preliminary data.</text>
</comment>
<keyword evidence="5" id="KW-1185">Reference proteome</keyword>
<organism evidence="4 5">
    <name type="scientific">Thalassobaculum fulvum</name>
    <dbReference type="NCBI Taxonomy" id="1633335"/>
    <lineage>
        <taxon>Bacteria</taxon>
        <taxon>Pseudomonadati</taxon>
        <taxon>Pseudomonadota</taxon>
        <taxon>Alphaproteobacteria</taxon>
        <taxon>Rhodospirillales</taxon>
        <taxon>Thalassobaculaceae</taxon>
        <taxon>Thalassobaculum</taxon>
    </lineage>
</organism>
<evidence type="ECO:0000313" key="4">
    <source>
        <dbReference type="EMBL" id="GHD42932.1"/>
    </source>
</evidence>
<dbReference type="GO" id="GO:0000160">
    <property type="term" value="P:phosphorelay signal transduction system"/>
    <property type="evidence" value="ECO:0007669"/>
    <property type="project" value="InterPro"/>
</dbReference>
<dbReference type="RefSeq" id="WP_189987688.1">
    <property type="nucleotide sequence ID" value="NZ_BMZS01000002.1"/>
</dbReference>
<dbReference type="InterPro" id="IPR011006">
    <property type="entry name" value="CheY-like_superfamily"/>
</dbReference>
<dbReference type="InterPro" id="IPR001789">
    <property type="entry name" value="Sig_transdc_resp-reg_receiver"/>
</dbReference>
<evidence type="ECO:0000313" key="5">
    <source>
        <dbReference type="Proteomes" id="UP000630353"/>
    </source>
</evidence>
<protein>
    <submittedName>
        <fullName evidence="4">Response regulator</fullName>
    </submittedName>
</protein>
<evidence type="ECO:0000259" key="3">
    <source>
        <dbReference type="PROSITE" id="PS50110"/>
    </source>
</evidence>